<dbReference type="Proteomes" id="UP000095286">
    <property type="component" value="Unplaced"/>
</dbReference>
<sequence>MHTLDRHNFCGYFKKLESLICKAAFVGKFLISLDVTIYFSAIDFEFFGLPQHLKSGFEPSISESPTERYGKLAASIKTYPPCQMGLSIFIESNEGKTFTVHSYRMYLFKQTIPDNGSQSNLPSFSYPSLAFLKDHNLDFNEWIKNGINFCNADELEKYKQMLSSDFPDFSFLGDSFLSKLETLRAELNFNLALSSAEVLTSSSSSSASSPSATPHVVHSPSIASMAGISSDSDSSYGLTYSFYLTGSTTQHSYQQESRHALWTEQLSPIEMNAVLYDLTSRFPRYTFKIDDGKKLKISQVQSSSGYDQRVSLALDTLLSSIFGVSRIMQTLSNVANIPIVMHNASLDILYLQEYFVKHLPSKYEAAKNLINFTFPCIIDTKFMSMLCNSFVKVKGGTKLNSFDLEQLKRYFDSRSNSVYSPNVAFPSPELTNSLKKCQSNFHDAGHDSMITGEMFIKLAACFILNSQSTQKRPTPTRFREVLYLIRPSVANRIPLPFISTPFINLAGQDPSPFDLYHIILRKKQVRFDAMNGGGNGSSCFIVNWVKNHFLKIGKEDLDMVKEYIRAKLGAIGAGNKSRFDIKLNKDGSRIELCCINHDV</sequence>
<evidence type="ECO:0000313" key="1">
    <source>
        <dbReference type="Proteomes" id="UP000095286"/>
    </source>
</evidence>
<name>A0AC35UFJ9_9BILA</name>
<proteinExistence type="predicted"/>
<organism evidence="1 2">
    <name type="scientific">Rhabditophanes sp. KR3021</name>
    <dbReference type="NCBI Taxonomy" id="114890"/>
    <lineage>
        <taxon>Eukaryota</taxon>
        <taxon>Metazoa</taxon>
        <taxon>Ecdysozoa</taxon>
        <taxon>Nematoda</taxon>
        <taxon>Chromadorea</taxon>
        <taxon>Rhabditida</taxon>
        <taxon>Tylenchina</taxon>
        <taxon>Panagrolaimomorpha</taxon>
        <taxon>Strongyloidoidea</taxon>
        <taxon>Alloionematidae</taxon>
        <taxon>Rhabditophanes</taxon>
    </lineage>
</organism>
<dbReference type="WBParaSite" id="RSKR_0001096200.1">
    <property type="protein sequence ID" value="RSKR_0001096200.1"/>
    <property type="gene ID" value="RSKR_0001096200"/>
</dbReference>
<reference evidence="2" key="1">
    <citation type="submission" date="2016-11" db="UniProtKB">
        <authorList>
            <consortium name="WormBaseParasite"/>
        </authorList>
    </citation>
    <scope>IDENTIFICATION</scope>
    <source>
        <strain evidence="2">KR3021</strain>
    </source>
</reference>
<evidence type="ECO:0000313" key="2">
    <source>
        <dbReference type="WBParaSite" id="RSKR_0001096200.1"/>
    </source>
</evidence>
<accession>A0AC35UFJ9</accession>
<protein>
    <submittedName>
        <fullName evidence="2">Ribonuclease CAF1</fullName>
    </submittedName>
</protein>